<evidence type="ECO:0000256" key="11">
    <source>
        <dbReference type="ARBA" id="ARBA00022692"/>
    </source>
</evidence>
<keyword evidence="14 20" id="KW-1133">Transmembrane helix</keyword>
<keyword evidence="16" id="KW-0325">Glycoprotein</keyword>
<keyword evidence="17" id="KW-0966">Cell projection</keyword>
<evidence type="ECO:0000256" key="10">
    <source>
        <dbReference type="ARBA" id="ARBA00022475"/>
    </source>
</evidence>
<feature type="transmembrane region" description="Helical" evidence="20">
    <location>
        <begin position="250"/>
        <end position="271"/>
    </location>
</feature>
<dbReference type="GO" id="GO:0022408">
    <property type="term" value="P:negative regulation of cell-cell adhesion"/>
    <property type="evidence" value="ECO:0007669"/>
    <property type="project" value="TreeGrafter"/>
</dbReference>
<evidence type="ECO:0000256" key="15">
    <source>
        <dbReference type="ARBA" id="ARBA00023136"/>
    </source>
</evidence>
<keyword evidence="22" id="KW-1185">Reference proteome</keyword>
<keyword evidence="15 20" id="KW-0472">Membrane</keyword>
<evidence type="ECO:0000256" key="5">
    <source>
        <dbReference type="ARBA" id="ARBA00004479"/>
    </source>
</evidence>
<sequence length="346" mass="37107">MTGGVTGLPQTLNIDKPQPTGTKKDAVQVITTTKPREKAPFSTIATIDTFKPTIKSAPTQSQSPVVSTAPSKAISGVVSTLPAVVDDASNAASDAASAAAAATTISQPKPVPTTATANSGKVLEVPIKASSTQNPNVSVTSKANDTEALQKLQGEFTNEATTTNPKDLTDAPITALQPLAGTPNPITTTTTNTNTITTIATTSTNPKTSREDVKHLILLEQIPHYQELQYENKRLVVVFSLKKPTDNRTLIAILASCGALLIMIVILAVCASHHRKPYRENQQHLTEELHTVENGYHDNPTLEVMEVQPEMQEKKVALNGEFNDSWIVPIDNLLKEDIPDEEDTHL</sequence>
<dbReference type="GO" id="GO:0033634">
    <property type="term" value="P:positive regulation of cell-cell adhesion mediated by integrin"/>
    <property type="evidence" value="ECO:0007669"/>
    <property type="project" value="TreeGrafter"/>
</dbReference>
<keyword evidence="13" id="KW-0130">Cell adhesion</keyword>
<dbReference type="GO" id="GO:0007155">
    <property type="term" value="P:cell adhesion"/>
    <property type="evidence" value="ECO:0007669"/>
    <property type="project" value="UniProtKB-KW"/>
</dbReference>
<dbReference type="GO" id="GO:0030175">
    <property type="term" value="C:filopodium"/>
    <property type="evidence" value="ECO:0007669"/>
    <property type="project" value="UniProtKB-SubCell"/>
</dbReference>
<dbReference type="GO" id="GO:0030027">
    <property type="term" value="C:lamellipodium"/>
    <property type="evidence" value="ECO:0007669"/>
    <property type="project" value="UniProtKB-SubCell"/>
</dbReference>
<evidence type="ECO:0000256" key="12">
    <source>
        <dbReference type="ARBA" id="ARBA00022729"/>
    </source>
</evidence>
<keyword evidence="10" id="KW-1003">Cell membrane</keyword>
<evidence type="ECO:0000256" key="9">
    <source>
        <dbReference type="ARBA" id="ARBA00017371"/>
    </source>
</evidence>
<evidence type="ECO:0000256" key="7">
    <source>
        <dbReference type="ARBA" id="ARBA00004510"/>
    </source>
</evidence>
<dbReference type="GO" id="GO:0001726">
    <property type="term" value="C:ruffle"/>
    <property type="evidence" value="ECO:0007669"/>
    <property type="project" value="UniProtKB-SubCell"/>
</dbReference>
<comment type="similarity">
    <text evidence="8">Belongs to the podocalyxin family.</text>
</comment>
<dbReference type="Pfam" id="PF06365">
    <property type="entry name" value="CD34_antigen"/>
    <property type="match status" value="1"/>
</dbReference>
<dbReference type="PANTHER" id="PTHR12067:SF5">
    <property type="entry name" value="PODOCALYXIN"/>
    <property type="match status" value="1"/>
</dbReference>
<comment type="subcellular location">
    <subcellularLocation>
        <location evidence="2">Apical cell membrane</location>
    </subcellularLocation>
    <subcellularLocation>
        <location evidence="6">Cell projection</location>
        <location evidence="6">Filopodium</location>
    </subcellularLocation>
    <subcellularLocation>
        <location evidence="7">Cell projection</location>
        <location evidence="7">Lamellipodium</location>
    </subcellularLocation>
    <subcellularLocation>
        <location evidence="1">Cell projection</location>
        <location evidence="1">Microvillus</location>
    </subcellularLocation>
    <subcellularLocation>
        <location evidence="4">Cell projection</location>
        <location evidence="4">Ruffle</location>
    </subcellularLocation>
    <subcellularLocation>
        <location evidence="3">Membrane raft</location>
    </subcellularLocation>
    <subcellularLocation>
        <location evidence="5">Membrane</location>
        <topology evidence="5">Single-pass type I membrane protein</topology>
    </subcellularLocation>
</comment>
<evidence type="ECO:0000256" key="1">
    <source>
        <dbReference type="ARBA" id="ARBA00004105"/>
    </source>
</evidence>
<keyword evidence="11 20" id="KW-0812">Transmembrane</keyword>
<name>A0A3Q3VR01_MOLML</name>
<keyword evidence="12" id="KW-0732">Signal</keyword>
<proteinExistence type="inferred from homology"/>
<reference evidence="21" key="2">
    <citation type="submission" date="2025-09" db="UniProtKB">
        <authorList>
            <consortium name="Ensembl"/>
        </authorList>
    </citation>
    <scope>IDENTIFICATION</scope>
</reference>
<dbReference type="Proteomes" id="UP000261620">
    <property type="component" value="Unplaced"/>
</dbReference>
<dbReference type="GO" id="GO:0016477">
    <property type="term" value="P:cell migration"/>
    <property type="evidence" value="ECO:0007669"/>
    <property type="project" value="InterPro"/>
</dbReference>
<reference evidence="21" key="1">
    <citation type="submission" date="2025-08" db="UniProtKB">
        <authorList>
            <consortium name="Ensembl"/>
        </authorList>
    </citation>
    <scope>IDENTIFICATION</scope>
</reference>
<evidence type="ECO:0000256" key="8">
    <source>
        <dbReference type="ARBA" id="ARBA00007029"/>
    </source>
</evidence>
<evidence type="ECO:0000256" key="16">
    <source>
        <dbReference type="ARBA" id="ARBA00023180"/>
    </source>
</evidence>
<evidence type="ECO:0000256" key="13">
    <source>
        <dbReference type="ARBA" id="ARBA00022889"/>
    </source>
</evidence>
<dbReference type="PANTHER" id="PTHR12067">
    <property type="entry name" value="PODOCALYXIN"/>
    <property type="match status" value="1"/>
</dbReference>
<evidence type="ECO:0000256" key="19">
    <source>
        <dbReference type="SAM" id="MobiDB-lite"/>
    </source>
</evidence>
<evidence type="ECO:0000256" key="14">
    <source>
        <dbReference type="ARBA" id="ARBA00022989"/>
    </source>
</evidence>
<protein>
    <recommendedName>
        <fullName evidence="9">Podocalyxin</fullName>
    </recommendedName>
    <alternativeName>
        <fullName evidence="18">Podocalyxin-like protein 1</fullName>
    </alternativeName>
</protein>
<dbReference type="AlphaFoldDB" id="A0A3Q3VR01"/>
<evidence type="ECO:0000313" key="22">
    <source>
        <dbReference type="Proteomes" id="UP000261620"/>
    </source>
</evidence>
<dbReference type="Ensembl" id="ENSMMOT00000003531.1">
    <property type="protein sequence ID" value="ENSMMOP00000003478.1"/>
    <property type="gene ID" value="ENSMMOG00000002781.1"/>
</dbReference>
<evidence type="ECO:0000256" key="6">
    <source>
        <dbReference type="ARBA" id="ARBA00004486"/>
    </source>
</evidence>
<evidence type="ECO:0000256" key="18">
    <source>
        <dbReference type="ARBA" id="ARBA00031141"/>
    </source>
</evidence>
<dbReference type="InterPro" id="IPR017403">
    <property type="entry name" value="PODXL"/>
</dbReference>
<evidence type="ECO:0000256" key="20">
    <source>
        <dbReference type="SAM" id="Phobius"/>
    </source>
</evidence>
<evidence type="ECO:0000313" key="21">
    <source>
        <dbReference type="Ensembl" id="ENSMMOP00000003478.1"/>
    </source>
</evidence>
<evidence type="ECO:0000256" key="4">
    <source>
        <dbReference type="ARBA" id="ARBA00004466"/>
    </source>
</evidence>
<organism evidence="21 22">
    <name type="scientific">Mola mola</name>
    <name type="common">Ocean sunfish</name>
    <name type="synonym">Tetraodon mola</name>
    <dbReference type="NCBI Taxonomy" id="94237"/>
    <lineage>
        <taxon>Eukaryota</taxon>
        <taxon>Metazoa</taxon>
        <taxon>Chordata</taxon>
        <taxon>Craniata</taxon>
        <taxon>Vertebrata</taxon>
        <taxon>Euteleostomi</taxon>
        <taxon>Actinopterygii</taxon>
        <taxon>Neopterygii</taxon>
        <taxon>Teleostei</taxon>
        <taxon>Neoteleostei</taxon>
        <taxon>Acanthomorphata</taxon>
        <taxon>Eupercaria</taxon>
        <taxon>Tetraodontiformes</taxon>
        <taxon>Molidae</taxon>
        <taxon>Mola</taxon>
    </lineage>
</organism>
<dbReference type="GO" id="GO:0016324">
    <property type="term" value="C:apical plasma membrane"/>
    <property type="evidence" value="ECO:0007669"/>
    <property type="project" value="UniProtKB-SubCell"/>
</dbReference>
<evidence type="ECO:0000256" key="17">
    <source>
        <dbReference type="ARBA" id="ARBA00023273"/>
    </source>
</evidence>
<dbReference type="GO" id="GO:0032534">
    <property type="term" value="P:regulation of microvillus assembly"/>
    <property type="evidence" value="ECO:0007669"/>
    <property type="project" value="TreeGrafter"/>
</dbReference>
<evidence type="ECO:0000256" key="3">
    <source>
        <dbReference type="ARBA" id="ARBA00004285"/>
    </source>
</evidence>
<dbReference type="InterPro" id="IPR013836">
    <property type="entry name" value="CD34/Podocalyxin"/>
</dbReference>
<dbReference type="STRING" id="94237.ENSMMOP00000003478"/>
<accession>A0A3Q3VR01</accession>
<dbReference type="GO" id="GO:0031528">
    <property type="term" value="C:microvillus membrane"/>
    <property type="evidence" value="ECO:0007669"/>
    <property type="project" value="TreeGrafter"/>
</dbReference>
<evidence type="ECO:0000256" key="2">
    <source>
        <dbReference type="ARBA" id="ARBA00004221"/>
    </source>
</evidence>
<dbReference type="GO" id="GO:0045121">
    <property type="term" value="C:membrane raft"/>
    <property type="evidence" value="ECO:0007669"/>
    <property type="project" value="UniProtKB-SubCell"/>
</dbReference>
<feature type="region of interest" description="Disordered" evidence="19">
    <location>
        <begin position="1"/>
        <end position="24"/>
    </location>
</feature>